<sequence length="329" mass="38227">MATCRTCWRTFVHESALSDHLRDSNGHPSKKSCKQCGWWFQNSTEFRRHFSQYPEYHWQTDSPSTRRAYPCPDCDSVFENSSDLSNHKNTNHQVCPICSRKLSSAALESHLILTEHYCKVCEKKYPTLGEFQEHRKTSSNHFWCSACEDDYQTAADFKVHCEDLADHFYCHQCSVALVSKAAKIEHFVKSSEHHYCQKCDADFATQASLDQHLNSAKDGQGNLIHHYCKLCSMEFENIVALHSHKEVSSAHNWCSSCKLEFLVAYSLQLHFKATPKEHHFCVFCSKKFQSSDELELHTQRFHFWCPVDRECFVDQELPTTSQYTRRGNG</sequence>
<evidence type="ECO:0000313" key="8">
    <source>
        <dbReference type="Proteomes" id="UP001408356"/>
    </source>
</evidence>
<organism evidence="7 8">
    <name type="scientific">Seiridium unicorne</name>
    <dbReference type="NCBI Taxonomy" id="138068"/>
    <lineage>
        <taxon>Eukaryota</taxon>
        <taxon>Fungi</taxon>
        <taxon>Dikarya</taxon>
        <taxon>Ascomycota</taxon>
        <taxon>Pezizomycotina</taxon>
        <taxon>Sordariomycetes</taxon>
        <taxon>Xylariomycetidae</taxon>
        <taxon>Amphisphaeriales</taxon>
        <taxon>Sporocadaceae</taxon>
        <taxon>Seiridium</taxon>
    </lineage>
</organism>
<evidence type="ECO:0000256" key="5">
    <source>
        <dbReference type="PROSITE-ProRule" id="PRU00042"/>
    </source>
</evidence>
<dbReference type="PANTHER" id="PTHR24409:SF295">
    <property type="entry name" value="AZ2-RELATED"/>
    <property type="match status" value="1"/>
</dbReference>
<evidence type="ECO:0000256" key="3">
    <source>
        <dbReference type="ARBA" id="ARBA00022771"/>
    </source>
</evidence>
<evidence type="ECO:0000256" key="2">
    <source>
        <dbReference type="ARBA" id="ARBA00022737"/>
    </source>
</evidence>
<keyword evidence="4" id="KW-0862">Zinc</keyword>
<dbReference type="InterPro" id="IPR013087">
    <property type="entry name" value="Znf_C2H2_type"/>
</dbReference>
<evidence type="ECO:0000256" key="1">
    <source>
        <dbReference type="ARBA" id="ARBA00022723"/>
    </source>
</evidence>
<proteinExistence type="predicted"/>
<feature type="domain" description="C2H2-type" evidence="6">
    <location>
        <begin position="2"/>
        <end position="32"/>
    </location>
</feature>
<dbReference type="PROSITE" id="PS50157">
    <property type="entry name" value="ZINC_FINGER_C2H2_2"/>
    <property type="match status" value="2"/>
</dbReference>
<dbReference type="EMBL" id="JARVKF010000002">
    <property type="protein sequence ID" value="KAK9426244.1"/>
    <property type="molecule type" value="Genomic_DNA"/>
</dbReference>
<keyword evidence="8" id="KW-1185">Reference proteome</keyword>
<evidence type="ECO:0000256" key="4">
    <source>
        <dbReference type="ARBA" id="ARBA00022833"/>
    </source>
</evidence>
<evidence type="ECO:0000313" key="7">
    <source>
        <dbReference type="EMBL" id="KAK9426244.1"/>
    </source>
</evidence>
<comment type="caution">
    <text evidence="7">The sequence shown here is derived from an EMBL/GenBank/DDBJ whole genome shotgun (WGS) entry which is preliminary data.</text>
</comment>
<dbReference type="SMART" id="SM00355">
    <property type="entry name" value="ZnF_C2H2"/>
    <property type="match status" value="9"/>
</dbReference>
<dbReference type="PROSITE" id="PS00028">
    <property type="entry name" value="ZINC_FINGER_C2H2_1"/>
    <property type="match status" value="2"/>
</dbReference>
<protein>
    <submittedName>
        <fullName evidence="7">C2H2-type domain-containing protein</fullName>
    </submittedName>
</protein>
<dbReference type="Proteomes" id="UP001408356">
    <property type="component" value="Unassembled WGS sequence"/>
</dbReference>
<gene>
    <name evidence="7" type="ORF">SUNI508_02685</name>
</gene>
<feature type="domain" description="C2H2-type" evidence="6">
    <location>
        <begin position="69"/>
        <end position="92"/>
    </location>
</feature>
<dbReference type="PANTHER" id="PTHR24409">
    <property type="entry name" value="ZINC FINGER PROTEIN 142"/>
    <property type="match status" value="1"/>
</dbReference>
<dbReference type="Pfam" id="PF00096">
    <property type="entry name" value="zf-C2H2"/>
    <property type="match status" value="1"/>
</dbReference>
<dbReference type="Gene3D" id="3.30.160.60">
    <property type="entry name" value="Classic Zinc Finger"/>
    <property type="match status" value="2"/>
</dbReference>
<accession>A0ABR2VH48</accession>
<evidence type="ECO:0000259" key="6">
    <source>
        <dbReference type="PROSITE" id="PS50157"/>
    </source>
</evidence>
<reference evidence="7 8" key="1">
    <citation type="journal article" date="2024" name="J. Plant Pathol.">
        <title>Sequence and assembly of the genome of Seiridium unicorne, isolate CBS 538.82, causal agent of cypress canker disease.</title>
        <authorList>
            <person name="Scali E."/>
            <person name="Rocca G.D."/>
            <person name="Danti R."/>
            <person name="Garbelotto M."/>
            <person name="Barberini S."/>
            <person name="Baroncelli R."/>
            <person name="Emiliani G."/>
        </authorList>
    </citation>
    <scope>NUCLEOTIDE SEQUENCE [LARGE SCALE GENOMIC DNA]</scope>
    <source>
        <strain evidence="7 8">BM-138-508</strain>
    </source>
</reference>
<name>A0ABR2VH48_9PEZI</name>
<keyword evidence="1" id="KW-0479">Metal-binding</keyword>
<keyword evidence="2" id="KW-0677">Repeat</keyword>
<keyword evidence="3 5" id="KW-0863">Zinc-finger</keyword>